<reference evidence="7 8" key="1">
    <citation type="submission" date="2014-04" db="EMBL/GenBank/DDBJ databases">
        <authorList>
            <consortium name="DOE Joint Genome Institute"/>
            <person name="Kuo A."/>
            <person name="Martino E."/>
            <person name="Perotto S."/>
            <person name="Kohler A."/>
            <person name="Nagy L.G."/>
            <person name="Floudas D."/>
            <person name="Copeland A."/>
            <person name="Barry K.W."/>
            <person name="Cichocki N."/>
            <person name="Veneault-Fourrey C."/>
            <person name="LaButti K."/>
            <person name="Lindquist E.A."/>
            <person name="Lipzen A."/>
            <person name="Lundell T."/>
            <person name="Morin E."/>
            <person name="Murat C."/>
            <person name="Sun H."/>
            <person name="Tunlid A."/>
            <person name="Henrissat B."/>
            <person name="Grigoriev I.V."/>
            <person name="Hibbett D.S."/>
            <person name="Martin F."/>
            <person name="Nordberg H.P."/>
            <person name="Cantor M.N."/>
            <person name="Hua S.X."/>
        </authorList>
    </citation>
    <scope>NUCLEOTIDE SEQUENCE [LARGE SCALE GENOMIC DNA]</scope>
    <source>
        <strain evidence="7 8">Zn</strain>
    </source>
</reference>
<evidence type="ECO:0000313" key="7">
    <source>
        <dbReference type="EMBL" id="KIM99082.1"/>
    </source>
</evidence>
<keyword evidence="5" id="KW-0539">Nucleus</keyword>
<dbReference type="InterPro" id="IPR051089">
    <property type="entry name" value="prtT"/>
</dbReference>
<dbReference type="CDD" id="cd12148">
    <property type="entry name" value="fungal_TF_MHR"/>
    <property type="match status" value="1"/>
</dbReference>
<dbReference type="Proteomes" id="UP000054321">
    <property type="component" value="Unassembled WGS sequence"/>
</dbReference>
<dbReference type="OrthoDB" id="5226580at2759"/>
<dbReference type="GO" id="GO:0008270">
    <property type="term" value="F:zinc ion binding"/>
    <property type="evidence" value="ECO:0007669"/>
    <property type="project" value="InterPro"/>
</dbReference>
<dbReference type="AlphaFoldDB" id="A0A0C3DAY0"/>
<dbReference type="Pfam" id="PF04082">
    <property type="entry name" value="Fungal_trans"/>
    <property type="match status" value="1"/>
</dbReference>
<feature type="domain" description="Xylanolytic transcriptional activator regulatory" evidence="6">
    <location>
        <begin position="145"/>
        <end position="276"/>
    </location>
</feature>
<dbReference type="InterPro" id="IPR007219">
    <property type="entry name" value="XnlR_reg_dom"/>
</dbReference>
<evidence type="ECO:0000256" key="4">
    <source>
        <dbReference type="ARBA" id="ARBA00023163"/>
    </source>
</evidence>
<dbReference type="GO" id="GO:0006351">
    <property type="term" value="P:DNA-templated transcription"/>
    <property type="evidence" value="ECO:0007669"/>
    <property type="project" value="InterPro"/>
</dbReference>
<dbReference type="GO" id="GO:0000981">
    <property type="term" value="F:DNA-binding transcription factor activity, RNA polymerase II-specific"/>
    <property type="evidence" value="ECO:0007669"/>
    <property type="project" value="TreeGrafter"/>
</dbReference>
<evidence type="ECO:0000256" key="3">
    <source>
        <dbReference type="ARBA" id="ARBA00023125"/>
    </source>
</evidence>
<dbReference type="EMBL" id="KN832879">
    <property type="protein sequence ID" value="KIM99082.1"/>
    <property type="molecule type" value="Genomic_DNA"/>
</dbReference>
<keyword evidence="8" id="KW-1185">Reference proteome</keyword>
<evidence type="ECO:0000259" key="6">
    <source>
        <dbReference type="Pfam" id="PF04082"/>
    </source>
</evidence>
<evidence type="ECO:0000256" key="5">
    <source>
        <dbReference type="ARBA" id="ARBA00023242"/>
    </source>
</evidence>
<dbReference type="InParanoid" id="A0A0C3DAY0"/>
<dbReference type="PANTHER" id="PTHR31845">
    <property type="entry name" value="FINGER DOMAIN PROTEIN, PUTATIVE-RELATED"/>
    <property type="match status" value="1"/>
</dbReference>
<dbReference type="STRING" id="913774.A0A0C3DAY0"/>
<evidence type="ECO:0000256" key="2">
    <source>
        <dbReference type="ARBA" id="ARBA00023015"/>
    </source>
</evidence>
<accession>A0A0C3DAY0</accession>
<keyword evidence="2" id="KW-0805">Transcription regulation</keyword>
<dbReference type="GO" id="GO:0005634">
    <property type="term" value="C:nucleus"/>
    <property type="evidence" value="ECO:0007669"/>
    <property type="project" value="UniProtKB-SubCell"/>
</dbReference>
<evidence type="ECO:0000313" key="8">
    <source>
        <dbReference type="Proteomes" id="UP000054321"/>
    </source>
</evidence>
<organism evidence="7 8">
    <name type="scientific">Oidiodendron maius (strain Zn)</name>
    <dbReference type="NCBI Taxonomy" id="913774"/>
    <lineage>
        <taxon>Eukaryota</taxon>
        <taxon>Fungi</taxon>
        <taxon>Dikarya</taxon>
        <taxon>Ascomycota</taxon>
        <taxon>Pezizomycotina</taxon>
        <taxon>Leotiomycetes</taxon>
        <taxon>Leotiomycetes incertae sedis</taxon>
        <taxon>Myxotrichaceae</taxon>
        <taxon>Oidiodendron</taxon>
    </lineage>
</organism>
<proteinExistence type="predicted"/>
<reference evidence="8" key="2">
    <citation type="submission" date="2015-01" db="EMBL/GenBank/DDBJ databases">
        <title>Evolutionary Origins and Diversification of the Mycorrhizal Mutualists.</title>
        <authorList>
            <consortium name="DOE Joint Genome Institute"/>
            <consortium name="Mycorrhizal Genomics Consortium"/>
            <person name="Kohler A."/>
            <person name="Kuo A."/>
            <person name="Nagy L.G."/>
            <person name="Floudas D."/>
            <person name="Copeland A."/>
            <person name="Barry K.W."/>
            <person name="Cichocki N."/>
            <person name="Veneault-Fourrey C."/>
            <person name="LaButti K."/>
            <person name="Lindquist E.A."/>
            <person name="Lipzen A."/>
            <person name="Lundell T."/>
            <person name="Morin E."/>
            <person name="Murat C."/>
            <person name="Riley R."/>
            <person name="Ohm R."/>
            <person name="Sun H."/>
            <person name="Tunlid A."/>
            <person name="Henrissat B."/>
            <person name="Grigoriev I.V."/>
            <person name="Hibbett D.S."/>
            <person name="Martin F."/>
        </authorList>
    </citation>
    <scope>NUCLEOTIDE SEQUENCE [LARGE SCALE GENOMIC DNA]</scope>
    <source>
        <strain evidence="8">Zn</strain>
    </source>
</reference>
<protein>
    <recommendedName>
        <fullName evidence="6">Xylanolytic transcriptional activator regulatory domain-containing protein</fullName>
    </recommendedName>
</protein>
<evidence type="ECO:0000256" key="1">
    <source>
        <dbReference type="ARBA" id="ARBA00004123"/>
    </source>
</evidence>
<dbReference type="GO" id="GO:0000976">
    <property type="term" value="F:transcription cis-regulatory region binding"/>
    <property type="evidence" value="ECO:0007669"/>
    <property type="project" value="TreeGrafter"/>
</dbReference>
<sequence>MECVFLQAKARQKGPRGSRTRVQEMEKRLDGLLTLLADKEATEARATWPKSAYSAPSLSTVEKTSLNFADSFLPPPLLSDFGRPSPLSPFFGFPFPMVDGINDIISKGVVHFGHVERCVRYFRAETCDFPFVIVPEDSSVDFLRRHRPVLLLAILCMATRSDAQLQRQLEREIRDTLSRKVMFNCEKSLDLIQAILVYVTWSHMYCDPERQQLYQLSQMATTMAIDLELHKPAMVSSFANISHDKLEEWRTLLGCYYVTSTLCHSLRKPVLLRYDNYIAQCSQLLFQIKQAESDCHLHFYIQLQRIVEEASQTFNLESTYVVPEVDAIRIGILTCGFEHKMTQLRMSIPAEIWSNASLRLAFYHAKIYTNEVGLHSTHIIGADMLSDITLTTRSWYQSSERSETLIQCLQATKEYLDQFLALSPEAIAHITTPEFLHLIYAVLVLGSLATTTQSPRLDAASIRSLADFESYISALSRKSQQTIATPNIGRGTHEHMRNLHHLWQQSKPWYAQSITGNGALARTIGSFPDLSFMDILSTIVQRCSSSPMLCDGSPVRCE</sequence>
<dbReference type="HOGENOM" id="CLU_006524_8_0_1"/>
<comment type="subcellular location">
    <subcellularLocation>
        <location evidence="1">Nucleus</location>
    </subcellularLocation>
</comment>
<keyword evidence="3" id="KW-0238">DNA-binding</keyword>
<gene>
    <name evidence="7" type="ORF">OIDMADRAFT_181539</name>
</gene>
<keyword evidence="4" id="KW-0804">Transcription</keyword>
<name>A0A0C3DAY0_OIDMZ</name>
<dbReference type="PANTHER" id="PTHR31845:SF10">
    <property type="entry name" value="ZN(II)2CYS6 TRANSCRIPTION FACTOR (EUROFUNG)"/>
    <property type="match status" value="1"/>
</dbReference>